<keyword evidence="2" id="KW-0964">Secreted</keyword>
<dbReference type="EMBL" id="LR031875">
    <property type="protein sequence ID" value="VDD28580.1"/>
    <property type="molecule type" value="Genomic_DNA"/>
</dbReference>
<accession>A0A3P6DMM5</accession>
<evidence type="ECO:0000256" key="1">
    <source>
        <dbReference type="ARBA" id="ARBA00004239"/>
    </source>
</evidence>
<dbReference type="PANTHER" id="PTHR33599">
    <property type="entry name" value="PROTEIN IDA-LIKE 5"/>
    <property type="match status" value="1"/>
</dbReference>
<protein>
    <recommendedName>
        <fullName evidence="6">Protein IDA-LIKE 2</fullName>
    </recommendedName>
</protein>
<proteinExistence type="predicted"/>
<evidence type="ECO:0000313" key="5">
    <source>
        <dbReference type="EMBL" id="VDD28580.1"/>
    </source>
</evidence>
<gene>
    <name evidence="5" type="ORF">BOLC9T53903H</name>
</gene>
<keyword evidence="3" id="KW-0732">Signal</keyword>
<dbReference type="GO" id="GO:0005576">
    <property type="term" value="C:extracellular region"/>
    <property type="evidence" value="ECO:0007669"/>
    <property type="project" value="UniProtKB-SubCell"/>
</dbReference>
<evidence type="ECO:0000256" key="4">
    <source>
        <dbReference type="SAM" id="MobiDB-lite"/>
    </source>
</evidence>
<comment type="subcellular location">
    <subcellularLocation>
        <location evidence="1">Secreted</location>
        <location evidence="1">Extracellular space</location>
    </subcellularLocation>
</comment>
<reference evidence="5" key="1">
    <citation type="submission" date="2018-11" db="EMBL/GenBank/DDBJ databases">
        <authorList>
            <consortium name="Genoscope - CEA"/>
            <person name="William W."/>
        </authorList>
    </citation>
    <scope>NUCLEOTIDE SEQUENCE</scope>
</reference>
<feature type="region of interest" description="Disordered" evidence="4">
    <location>
        <begin position="90"/>
        <end position="110"/>
    </location>
</feature>
<organism evidence="5">
    <name type="scientific">Brassica oleracea</name>
    <name type="common">Wild cabbage</name>
    <dbReference type="NCBI Taxonomy" id="3712"/>
    <lineage>
        <taxon>Eukaryota</taxon>
        <taxon>Viridiplantae</taxon>
        <taxon>Streptophyta</taxon>
        <taxon>Embryophyta</taxon>
        <taxon>Tracheophyta</taxon>
        <taxon>Spermatophyta</taxon>
        <taxon>Magnoliopsida</taxon>
        <taxon>eudicotyledons</taxon>
        <taxon>Gunneridae</taxon>
        <taxon>Pentapetalae</taxon>
        <taxon>rosids</taxon>
        <taxon>malvids</taxon>
        <taxon>Brassicales</taxon>
        <taxon>Brassicaceae</taxon>
        <taxon>Brassiceae</taxon>
        <taxon>Brassica</taxon>
    </lineage>
</organism>
<dbReference type="PANTHER" id="PTHR33599:SF15">
    <property type="entry name" value="PROTEIN IDA-LIKE 2"/>
    <property type="match status" value="1"/>
</dbReference>
<sequence>MSSYKGKRKVITPCKNLSSTMSFQNRRSRNHFLLYAKTIFLFLLLGLCNGARTSKNNVFNSKSHKEVHHVVSSSSQQFLGFLPRHFPIPASGPSKKHNDIGLLSCDRSSP</sequence>
<dbReference type="AlphaFoldDB" id="A0A3P6DMM5"/>
<evidence type="ECO:0008006" key="6">
    <source>
        <dbReference type="Google" id="ProtNLM"/>
    </source>
</evidence>
<dbReference type="InterPro" id="IPR039639">
    <property type="entry name" value="IDA-like"/>
</dbReference>
<evidence type="ECO:0000256" key="3">
    <source>
        <dbReference type="ARBA" id="ARBA00022729"/>
    </source>
</evidence>
<name>A0A3P6DMM5_BRAOL</name>
<dbReference type="GO" id="GO:0010227">
    <property type="term" value="P:floral organ abscission"/>
    <property type="evidence" value="ECO:0007669"/>
    <property type="project" value="InterPro"/>
</dbReference>
<evidence type="ECO:0000256" key="2">
    <source>
        <dbReference type="ARBA" id="ARBA00022525"/>
    </source>
</evidence>